<accession>A0ABT0PMF1</accession>
<comment type="caution">
    <text evidence="1">The sequence shown here is derived from an EMBL/GenBank/DDBJ whole genome shotgun (WGS) entry which is preliminary data.</text>
</comment>
<reference evidence="1 2" key="1">
    <citation type="submission" date="2022-05" db="EMBL/GenBank/DDBJ databases">
        <authorList>
            <person name="Park J.-S."/>
        </authorList>
    </citation>
    <scope>NUCLEOTIDE SEQUENCE [LARGE SCALE GENOMIC DNA]</scope>
    <source>
        <strain evidence="1 2">2012CJ35-5</strain>
    </source>
</reference>
<dbReference type="RefSeq" id="WP_249655736.1">
    <property type="nucleotide sequence ID" value="NZ_JAMFMA010000001.1"/>
</dbReference>
<sequence>MKFNWVVAGTPDPEIKRACIDLEYRLRPKITKFLLSKLDSESCGDFSCFHFDVDFQKQWVWISTKTPEQYIELLKADFDREINGSPLFSVA</sequence>
<name>A0ABT0PMF1_9FLAO</name>
<organism evidence="1 2">
    <name type="scientific">Flagellimonas spongiicola</name>
    <dbReference type="NCBI Taxonomy" id="2942208"/>
    <lineage>
        <taxon>Bacteria</taxon>
        <taxon>Pseudomonadati</taxon>
        <taxon>Bacteroidota</taxon>
        <taxon>Flavobacteriia</taxon>
        <taxon>Flavobacteriales</taxon>
        <taxon>Flavobacteriaceae</taxon>
        <taxon>Flagellimonas</taxon>
    </lineage>
</organism>
<evidence type="ECO:0000313" key="2">
    <source>
        <dbReference type="Proteomes" id="UP001203607"/>
    </source>
</evidence>
<proteinExistence type="predicted"/>
<evidence type="ECO:0000313" key="1">
    <source>
        <dbReference type="EMBL" id="MCL6272549.1"/>
    </source>
</evidence>
<dbReference type="EMBL" id="JAMFMA010000001">
    <property type="protein sequence ID" value="MCL6272549.1"/>
    <property type="molecule type" value="Genomic_DNA"/>
</dbReference>
<gene>
    <name evidence="1" type="ORF">M3P19_00935</name>
</gene>
<dbReference type="Proteomes" id="UP001203607">
    <property type="component" value="Unassembled WGS sequence"/>
</dbReference>
<keyword evidence="2" id="KW-1185">Reference proteome</keyword>
<protein>
    <submittedName>
        <fullName evidence="1">Uncharacterized protein</fullName>
    </submittedName>
</protein>